<protein>
    <submittedName>
        <fullName evidence="2">Uncharacterized protein</fullName>
    </submittedName>
</protein>
<dbReference type="EMBL" id="CAVP010055838">
    <property type="protein sequence ID" value="CDL94168.1"/>
    <property type="molecule type" value="Genomic_DNA"/>
</dbReference>
<feature type="region of interest" description="Disordered" evidence="1">
    <location>
        <begin position="47"/>
        <end position="83"/>
    </location>
</feature>
<name>W6NA59_HAECO</name>
<evidence type="ECO:0000256" key="1">
    <source>
        <dbReference type="SAM" id="MobiDB-lite"/>
    </source>
</evidence>
<reference evidence="2" key="1">
    <citation type="submission" date="2013-03" db="EMBL/GenBank/DDBJ databases">
        <authorList>
            <person name="Aslett M."/>
        </authorList>
    </citation>
    <scope>NUCLEOTIDE SEQUENCE [LARGE SCALE GENOMIC DNA]</scope>
    <source>
        <strain evidence="2">ISE/inbred ISE</strain>
    </source>
</reference>
<feature type="compositionally biased region" description="Low complexity" evidence="1">
    <location>
        <begin position="70"/>
        <end position="79"/>
    </location>
</feature>
<proteinExistence type="predicted"/>
<accession>W6NA59</accession>
<feature type="compositionally biased region" description="Basic residues" evidence="1">
    <location>
        <begin position="57"/>
        <end position="66"/>
    </location>
</feature>
<organism evidence="2">
    <name type="scientific">Haemonchus contortus</name>
    <name type="common">Barber pole worm</name>
    <dbReference type="NCBI Taxonomy" id="6289"/>
    <lineage>
        <taxon>Eukaryota</taxon>
        <taxon>Metazoa</taxon>
        <taxon>Ecdysozoa</taxon>
        <taxon>Nematoda</taxon>
        <taxon>Chromadorea</taxon>
        <taxon>Rhabditida</taxon>
        <taxon>Rhabditina</taxon>
        <taxon>Rhabditomorpha</taxon>
        <taxon>Strongyloidea</taxon>
        <taxon>Trichostrongylidae</taxon>
        <taxon>Haemonchus</taxon>
    </lineage>
</organism>
<dbReference type="AlphaFoldDB" id="W6NA59"/>
<reference evidence="2" key="2">
    <citation type="submission" date="2013-05" db="EMBL/GenBank/DDBJ databases">
        <title>The genome and transcriptome of Haemonchus contortus: a key model parasite for drug and vaccine discovery.</title>
        <authorList>
            <person name="Laing R."/>
            <person name="Kikuchi T."/>
            <person name="Martinelli A."/>
            <person name="Tsai I.J."/>
            <person name="Beech R.N."/>
            <person name="Redman E."/>
            <person name="Holroyd N."/>
            <person name="Bartley D.J."/>
            <person name="Beasley H."/>
            <person name="Britton C."/>
            <person name="Curran D."/>
            <person name="Devaney E."/>
            <person name="Gilabert A."/>
            <person name="Jackson F."/>
            <person name="Hunt M."/>
            <person name="Johnston S."/>
            <person name="Kryukov I."/>
            <person name="Li K."/>
            <person name="Morrison A.A."/>
            <person name="Reid A.J."/>
            <person name="Sargison N."/>
            <person name="Saunders G."/>
            <person name="Wasmuth J.D."/>
            <person name="Wolstenholme A."/>
            <person name="Berriman M."/>
            <person name="Gilleard J.S."/>
            <person name="Cotton J.A."/>
        </authorList>
    </citation>
    <scope>NUCLEOTIDE SEQUENCE [LARGE SCALE GENOMIC DNA]</scope>
    <source>
        <strain evidence="2">ISE/inbred ISE</strain>
    </source>
</reference>
<gene>
    <name evidence="2" type="ORF">HCOI_00710300</name>
</gene>
<sequence length="162" mass="18950">MAVQVWMVFWMEHSRSNRLRSTTTRTLQLGRTDHEFDETMKVSFKVPEAMEAGPSSSRKKIHRSSPKSRSAATTSAGGSKCTPKLLAVNKQKKRVRGKHRLRFSIRKRGRCYMFIKLRNKQPDEFYRKCLSACYKSNEDIRQMRDKMKVLSLNTMKSARFPK</sequence>
<comment type="caution">
    <text evidence="2">The sequence shown here is derived from an EMBL/GenBank/DDBJ whole genome shotgun (WGS) entry which is preliminary data.</text>
</comment>
<evidence type="ECO:0000313" key="2">
    <source>
        <dbReference type="EMBL" id="CDL94168.1"/>
    </source>
</evidence>